<sequence>MSNKRLLFIPVSSPEGIGEYMRSLLLANGLLAEFAGMLDIHFILNKHTTYADVCPFDTTLLESSATKEVALVCDFITAYKPDVVVFDCAGRAAHMKAAKEVGAKVVFISQHEKKRAKGLKLNRANLIDVHWVVQPDYCIAPLSWVETTKLDMFPLAHPRNVGPFVAHASEEQKKQVLNKYGLEENNYLLVNAGSGGHTFNNLNCADTYFDTALKAGKKTGLKTVVVFGSNYTKILPKTSEIICLTSLEGTDFLALLSQAKLALLSAGDTLLQAIALQTPVIACAISKDQHTRLENCVNAGVAIKASLNPDDILSKIEYAIDDRHYKPLLAKYRKLESPQSYSVITSGVKNMLAGSRA</sequence>
<evidence type="ECO:0000313" key="1">
    <source>
        <dbReference type="EMBL" id="MDP2565987.1"/>
    </source>
</evidence>
<organism evidence="1 2">
    <name type="scientific">Pseudoalteromonas marina</name>
    <dbReference type="NCBI Taxonomy" id="267375"/>
    <lineage>
        <taxon>Bacteria</taxon>
        <taxon>Pseudomonadati</taxon>
        <taxon>Pseudomonadota</taxon>
        <taxon>Gammaproteobacteria</taxon>
        <taxon>Alteromonadales</taxon>
        <taxon>Pseudoalteromonadaceae</taxon>
        <taxon>Pseudoalteromonas</taxon>
    </lineage>
</organism>
<name>A0ABT9FGT0_9GAMM</name>
<keyword evidence="2" id="KW-1185">Reference proteome</keyword>
<dbReference type="SUPFAM" id="SSF53756">
    <property type="entry name" value="UDP-Glycosyltransferase/glycogen phosphorylase"/>
    <property type="match status" value="1"/>
</dbReference>
<evidence type="ECO:0000313" key="2">
    <source>
        <dbReference type="Proteomes" id="UP001177212"/>
    </source>
</evidence>
<gene>
    <name evidence="1" type="ORF">Q8W34_15170</name>
</gene>
<dbReference type="RefSeq" id="WP_305401140.1">
    <property type="nucleotide sequence ID" value="NZ_JAUYVT010000015.1"/>
</dbReference>
<comment type="caution">
    <text evidence="1">The sequence shown here is derived from an EMBL/GenBank/DDBJ whole genome shotgun (WGS) entry which is preliminary data.</text>
</comment>
<reference evidence="1" key="1">
    <citation type="submission" date="2023-07" db="EMBL/GenBank/DDBJ databases">
        <title>Genome content predicts the carbon catabolic preferences of heterotrophic bacteria.</title>
        <authorList>
            <person name="Gralka M."/>
        </authorList>
    </citation>
    <scope>NUCLEOTIDE SEQUENCE</scope>
    <source>
        <strain evidence="1">4G09</strain>
    </source>
</reference>
<protein>
    <submittedName>
        <fullName evidence="1">Glycosyltransferase family 1 protein</fullName>
    </submittedName>
</protein>
<dbReference type="EMBL" id="JAUYVT010000015">
    <property type="protein sequence ID" value="MDP2565987.1"/>
    <property type="molecule type" value="Genomic_DNA"/>
</dbReference>
<dbReference type="Gene3D" id="3.40.50.2000">
    <property type="entry name" value="Glycogen Phosphorylase B"/>
    <property type="match status" value="1"/>
</dbReference>
<accession>A0ABT9FGT0</accession>
<proteinExistence type="predicted"/>
<dbReference type="Proteomes" id="UP001177212">
    <property type="component" value="Unassembled WGS sequence"/>
</dbReference>